<evidence type="ECO:0000256" key="12">
    <source>
        <dbReference type="ARBA" id="ARBA00067759"/>
    </source>
</evidence>
<sequence length="84" mass="9419">MTTTAAFANPTQLLPLELVDKCIGSRIHIIMKNDKEIVGILLGFDDFVNMVLEDVTEFESTPEGRRVTKLDKLLLNGNNITMVR</sequence>
<dbReference type="OrthoDB" id="429711at2759"/>
<evidence type="ECO:0000313" key="15">
    <source>
        <dbReference type="EnsemblMetazoa" id="BGLB003821-PB"/>
    </source>
</evidence>
<comment type="subunit">
    <text evidence="11">Component of the precatalytic spliceosome (spliceosome B complex). Component of the U4/U6-U5 tri-snRNP complex, a building block of the precatalytic spliceosome (spliceosome B complex). The U4/U6-U5 tri-snRNP complex is composed of the U4, U6 and U5 snRNAs and at least PRPF3, PRPF4, PRPF6, PRPF8, PRPF31, SNRNP200, TXNL4A, SNRNP40, SNRPB, SNRPD1, SNRPD2, SNRPD3, SNRPE, SNRPF, SNRPG, DDX23, CD2BP2, PPIH, SNU13, EFTUD2, SART1 and USP39, plus LSM2, LSM3, LSM4, LSM5, LSM6, LSM7 and LSM8. LSM2, LSM3, LSM4, LSM5, LSM6, LSM7 and LSM8 form a heptameric, ring-shaped subcomplex (the LSM2-8 complex) that is part of the U4/U6-U5 tri-snRNP complex and the precatalytic spliceosome.</text>
</comment>
<dbReference type="GO" id="GO:0005681">
    <property type="term" value="C:spliceosomal complex"/>
    <property type="evidence" value="ECO:0007669"/>
    <property type="project" value="UniProtKB-KW"/>
</dbReference>
<dbReference type="GO" id="GO:0003723">
    <property type="term" value="F:RNA binding"/>
    <property type="evidence" value="ECO:0007669"/>
    <property type="project" value="UniProtKB-KW"/>
</dbReference>
<accession>A0A2C9JKJ5</accession>
<dbReference type="GO" id="GO:0046540">
    <property type="term" value="C:U4/U6 x U5 tri-snRNP complex"/>
    <property type="evidence" value="ECO:0007669"/>
    <property type="project" value="TreeGrafter"/>
</dbReference>
<comment type="function">
    <text evidence="13">Plays a role in U6 snRNP assembly and function. Binds to the 3' end of U6 snRNA.</text>
</comment>
<evidence type="ECO:0000256" key="1">
    <source>
        <dbReference type="ARBA" id="ARBA00004123"/>
    </source>
</evidence>
<dbReference type="EnsemblMetazoa" id="BGLB003821-RB">
    <property type="protein sequence ID" value="BGLB003821-PB"/>
    <property type="gene ID" value="BGLB003821"/>
</dbReference>
<dbReference type="InterPro" id="IPR047575">
    <property type="entry name" value="Sm"/>
</dbReference>
<evidence type="ECO:0000256" key="5">
    <source>
        <dbReference type="ARBA" id="ARBA00022884"/>
    </source>
</evidence>
<protein>
    <recommendedName>
        <fullName evidence="12 13">U6 snRNA-associated Sm-like protein LSm5</fullName>
    </recommendedName>
</protein>
<dbReference type="InterPro" id="IPR001163">
    <property type="entry name" value="Sm_dom_euk/arc"/>
</dbReference>
<dbReference type="PROSITE" id="PS52002">
    <property type="entry name" value="SM"/>
    <property type="match status" value="1"/>
</dbReference>
<dbReference type="InterPro" id="IPR010920">
    <property type="entry name" value="LSM_dom_sf"/>
</dbReference>
<organism evidence="15 16">
    <name type="scientific">Biomphalaria glabrata</name>
    <name type="common">Bloodfluke planorb</name>
    <name type="synonym">Freshwater snail</name>
    <dbReference type="NCBI Taxonomy" id="6526"/>
    <lineage>
        <taxon>Eukaryota</taxon>
        <taxon>Metazoa</taxon>
        <taxon>Spiralia</taxon>
        <taxon>Lophotrochozoa</taxon>
        <taxon>Mollusca</taxon>
        <taxon>Gastropoda</taxon>
        <taxon>Heterobranchia</taxon>
        <taxon>Euthyneura</taxon>
        <taxon>Panpulmonata</taxon>
        <taxon>Hygrophila</taxon>
        <taxon>Lymnaeoidea</taxon>
        <taxon>Planorbidae</taxon>
        <taxon>Biomphalaria</taxon>
    </lineage>
</organism>
<comment type="subunit">
    <text evidence="13">LSm subunits form a heteromer with a doughnut shape.</text>
</comment>
<dbReference type="SMART" id="SM00651">
    <property type="entry name" value="Sm"/>
    <property type="match status" value="1"/>
</dbReference>
<keyword evidence="9 13" id="KW-0687">Ribonucleoprotein</keyword>
<evidence type="ECO:0000256" key="9">
    <source>
        <dbReference type="ARBA" id="ARBA00023274"/>
    </source>
</evidence>
<keyword evidence="4 13" id="KW-0747">Spliceosome</keyword>
<dbReference type="Proteomes" id="UP000076420">
    <property type="component" value="Unassembled WGS sequence"/>
</dbReference>
<evidence type="ECO:0000256" key="4">
    <source>
        <dbReference type="ARBA" id="ARBA00022728"/>
    </source>
</evidence>
<keyword evidence="7 13" id="KW-0508">mRNA splicing</keyword>
<evidence type="ECO:0000256" key="2">
    <source>
        <dbReference type="ARBA" id="ARBA00006850"/>
    </source>
</evidence>
<dbReference type="VEuPathDB" id="VectorBase:BGLB003821"/>
<dbReference type="AlphaFoldDB" id="A0A2C9JKJ5"/>
<evidence type="ECO:0000256" key="8">
    <source>
        <dbReference type="ARBA" id="ARBA00023242"/>
    </source>
</evidence>
<evidence type="ECO:0000313" key="16">
    <source>
        <dbReference type="Proteomes" id="UP000076420"/>
    </source>
</evidence>
<comment type="function">
    <text evidence="10">Plays a role in pre-mRNA splicing as component of the U4/U6-U5 tri-snRNP complex that is involved in spliceosome assembly, and as component of the precatalytic spliceosome (spliceosome B complex). The heptameric LSM2-8 complex binds specifically to the 3'-terminal U-tract of U6 snRNA.</text>
</comment>
<evidence type="ECO:0000259" key="14">
    <source>
        <dbReference type="PROSITE" id="PS52002"/>
    </source>
</evidence>
<name>A0A2C9JKJ5_BIOGL</name>
<dbReference type="STRING" id="6526.A0A2C9JKJ5"/>
<comment type="subcellular location">
    <subcellularLocation>
        <location evidence="1 13">Nucleus</location>
    </subcellularLocation>
</comment>
<dbReference type="PANTHER" id="PTHR20971:SF0">
    <property type="entry name" value="U6 SNRNA-ASSOCIATED SM-LIKE PROTEIN LSM5"/>
    <property type="match status" value="1"/>
</dbReference>
<keyword evidence="3 13" id="KW-0507">mRNA processing</keyword>
<dbReference type="Gene3D" id="2.30.30.100">
    <property type="match status" value="1"/>
</dbReference>
<dbReference type="KEGG" id="bgt:106057905"/>
<keyword evidence="8 13" id="KW-0539">Nucleus</keyword>
<dbReference type="GO" id="GO:0005688">
    <property type="term" value="C:U6 snRNP"/>
    <property type="evidence" value="ECO:0007669"/>
    <property type="project" value="TreeGrafter"/>
</dbReference>
<evidence type="ECO:0000256" key="7">
    <source>
        <dbReference type="ARBA" id="ARBA00023187"/>
    </source>
</evidence>
<dbReference type="GO" id="GO:0000398">
    <property type="term" value="P:mRNA splicing, via spliceosome"/>
    <property type="evidence" value="ECO:0007669"/>
    <property type="project" value="TreeGrafter"/>
</dbReference>
<dbReference type="FunFam" id="2.30.30.100:FF:000003">
    <property type="entry name" value="U6 snRNA-associated Sm-like protein LSm5"/>
    <property type="match status" value="1"/>
</dbReference>
<evidence type="ECO:0000256" key="13">
    <source>
        <dbReference type="RuleBase" id="RU365055"/>
    </source>
</evidence>
<dbReference type="CDD" id="cd01732">
    <property type="entry name" value="LSm5"/>
    <property type="match status" value="1"/>
</dbReference>
<evidence type="ECO:0000256" key="10">
    <source>
        <dbReference type="ARBA" id="ARBA00056431"/>
    </source>
</evidence>
<dbReference type="GO" id="GO:1990726">
    <property type="term" value="C:Lsm1-7-Pat1 complex"/>
    <property type="evidence" value="ECO:0007669"/>
    <property type="project" value="TreeGrafter"/>
</dbReference>
<dbReference type="VEuPathDB" id="VectorBase:BGLAX_043112"/>
<gene>
    <name evidence="15" type="primary">106057905</name>
    <name evidence="13" type="synonym">LSM5</name>
</gene>
<dbReference type="Pfam" id="PF01423">
    <property type="entry name" value="LSM"/>
    <property type="match status" value="1"/>
</dbReference>
<proteinExistence type="inferred from homology"/>
<dbReference type="SUPFAM" id="SSF50182">
    <property type="entry name" value="Sm-like ribonucleoproteins"/>
    <property type="match status" value="1"/>
</dbReference>
<evidence type="ECO:0000256" key="3">
    <source>
        <dbReference type="ARBA" id="ARBA00022664"/>
    </source>
</evidence>
<dbReference type="PANTHER" id="PTHR20971">
    <property type="entry name" value="U6 SNRNA-ASSOCIATED PROTEIN"/>
    <property type="match status" value="1"/>
</dbReference>
<keyword evidence="6" id="KW-0007">Acetylation</keyword>
<evidence type="ECO:0000256" key="11">
    <source>
        <dbReference type="ARBA" id="ARBA00063389"/>
    </source>
</evidence>
<evidence type="ECO:0000256" key="6">
    <source>
        <dbReference type="ARBA" id="ARBA00022990"/>
    </source>
</evidence>
<dbReference type="InterPro" id="IPR033871">
    <property type="entry name" value="LSm5"/>
</dbReference>
<keyword evidence="5 13" id="KW-0694">RNA-binding</keyword>
<comment type="similarity">
    <text evidence="2 13">Belongs to the snRNP Sm proteins family.</text>
</comment>
<reference evidence="15" key="1">
    <citation type="submission" date="2020-05" db="UniProtKB">
        <authorList>
            <consortium name="EnsemblMetazoa"/>
        </authorList>
    </citation>
    <scope>IDENTIFICATION</scope>
    <source>
        <strain evidence="15">BB02</strain>
    </source>
</reference>
<feature type="domain" description="Sm" evidence="14">
    <location>
        <begin position="14"/>
        <end position="84"/>
    </location>
</feature>